<proteinExistence type="predicted"/>
<evidence type="ECO:0000256" key="2">
    <source>
        <dbReference type="SAM" id="Phobius"/>
    </source>
</evidence>
<evidence type="ECO:0000313" key="4">
    <source>
        <dbReference type="Proteomes" id="UP000182573"/>
    </source>
</evidence>
<feature type="region of interest" description="Disordered" evidence="1">
    <location>
        <begin position="1"/>
        <end position="23"/>
    </location>
</feature>
<protein>
    <submittedName>
        <fullName evidence="3">Uncharacterized protein</fullName>
    </submittedName>
</protein>
<accession>A0A1H2ZN73</accession>
<evidence type="ECO:0000313" key="3">
    <source>
        <dbReference type="EMBL" id="SDX18833.1"/>
    </source>
</evidence>
<keyword evidence="2" id="KW-1133">Transmembrane helix</keyword>
<dbReference type="EMBL" id="FNOF01000017">
    <property type="protein sequence ID" value="SDX18833.1"/>
    <property type="molecule type" value="Genomic_DNA"/>
</dbReference>
<dbReference type="InterPro" id="IPR058341">
    <property type="entry name" value="DUF8028"/>
</dbReference>
<keyword evidence="2" id="KW-0812">Transmembrane</keyword>
<evidence type="ECO:0000256" key="1">
    <source>
        <dbReference type="SAM" id="MobiDB-lite"/>
    </source>
</evidence>
<dbReference type="Pfam" id="PF26071">
    <property type="entry name" value="DUF8028"/>
    <property type="match status" value="1"/>
</dbReference>
<name>A0A1H2ZN73_HALVA</name>
<feature type="transmembrane region" description="Helical" evidence="2">
    <location>
        <begin position="40"/>
        <end position="58"/>
    </location>
</feature>
<dbReference type="AlphaFoldDB" id="A0A1H2ZN73"/>
<sequence length="90" mass="9663">MGSYEELRKPTMSSASPFRSPMEAAPSSVTLRSLTRPLQFMAFWLAIITPLAYPPLLLGGLDSQSFLIFVGVVALNVFGLLAGRGYGDPA</sequence>
<gene>
    <name evidence="3" type="ORF">SAMN05443574_11765</name>
</gene>
<reference evidence="3 4" key="1">
    <citation type="submission" date="2016-10" db="EMBL/GenBank/DDBJ databases">
        <authorList>
            <person name="de Groot N.N."/>
        </authorList>
    </citation>
    <scope>NUCLEOTIDE SEQUENCE [LARGE SCALE GENOMIC DNA]</scope>
    <source>
        <strain evidence="3 4">DSM 3756</strain>
    </source>
</reference>
<dbReference type="Proteomes" id="UP000182573">
    <property type="component" value="Unassembled WGS sequence"/>
</dbReference>
<feature type="transmembrane region" description="Helical" evidence="2">
    <location>
        <begin position="64"/>
        <end position="83"/>
    </location>
</feature>
<keyword evidence="2" id="KW-0472">Membrane</keyword>
<organism evidence="3 4">
    <name type="scientific">Haloarcula vallismortis</name>
    <name type="common">Halobacterium vallismortis</name>
    <dbReference type="NCBI Taxonomy" id="28442"/>
    <lineage>
        <taxon>Archaea</taxon>
        <taxon>Methanobacteriati</taxon>
        <taxon>Methanobacteriota</taxon>
        <taxon>Stenosarchaea group</taxon>
        <taxon>Halobacteria</taxon>
        <taxon>Halobacteriales</taxon>
        <taxon>Haloarculaceae</taxon>
        <taxon>Haloarcula</taxon>
    </lineage>
</organism>